<protein>
    <submittedName>
        <fullName evidence="2">Uncharacterized protein</fullName>
    </submittedName>
</protein>
<feature type="transmembrane region" description="Helical" evidence="1">
    <location>
        <begin position="56"/>
        <end position="75"/>
    </location>
</feature>
<evidence type="ECO:0000313" key="2">
    <source>
        <dbReference type="EMBL" id="MFC5271119.1"/>
    </source>
</evidence>
<keyword evidence="1" id="KW-0472">Membrane</keyword>
<dbReference type="Proteomes" id="UP001596161">
    <property type="component" value="Unassembled WGS sequence"/>
</dbReference>
<dbReference type="EMBL" id="JBHSKT010000005">
    <property type="protein sequence ID" value="MFC5271119.1"/>
    <property type="molecule type" value="Genomic_DNA"/>
</dbReference>
<feature type="transmembrane region" description="Helical" evidence="1">
    <location>
        <begin position="20"/>
        <end position="36"/>
    </location>
</feature>
<proteinExistence type="predicted"/>
<evidence type="ECO:0000256" key="1">
    <source>
        <dbReference type="SAM" id="Phobius"/>
    </source>
</evidence>
<name>A0ABW0E9Y1_9BACT</name>
<evidence type="ECO:0000313" key="3">
    <source>
        <dbReference type="Proteomes" id="UP001596161"/>
    </source>
</evidence>
<sequence length="139" mass="16193">MDFKGFVPAPENQIIFIKRTASFFFLIGMLLSFNLWRSDRLFPVAPALDLFPKIPSPLDLILPGLLLLALAVNCFSRKKIINHLALLLVFLLAIQDQNRWQPWVYIYTLCQLPFSFFRPDEISKAKTLAYFHLLLERHT</sequence>
<keyword evidence="1" id="KW-0812">Transmembrane</keyword>
<keyword evidence="1" id="KW-1133">Transmembrane helix</keyword>
<accession>A0ABW0E9Y1</accession>
<comment type="caution">
    <text evidence="2">The sequence shown here is derived from an EMBL/GenBank/DDBJ whole genome shotgun (WGS) entry which is preliminary data.</text>
</comment>
<gene>
    <name evidence="2" type="ORF">ACFPIB_10890</name>
</gene>
<keyword evidence="3" id="KW-1185">Reference proteome</keyword>
<organism evidence="2 3">
    <name type="scientific">Adhaeribacter terreus</name>
    <dbReference type="NCBI Taxonomy" id="529703"/>
    <lineage>
        <taxon>Bacteria</taxon>
        <taxon>Pseudomonadati</taxon>
        <taxon>Bacteroidota</taxon>
        <taxon>Cytophagia</taxon>
        <taxon>Cytophagales</taxon>
        <taxon>Hymenobacteraceae</taxon>
        <taxon>Adhaeribacter</taxon>
    </lineage>
</organism>
<dbReference type="RefSeq" id="WP_378017485.1">
    <property type="nucleotide sequence ID" value="NZ_JBHSKT010000005.1"/>
</dbReference>
<reference evidence="3" key="1">
    <citation type="journal article" date="2019" name="Int. J. Syst. Evol. Microbiol.">
        <title>The Global Catalogue of Microorganisms (GCM) 10K type strain sequencing project: providing services to taxonomists for standard genome sequencing and annotation.</title>
        <authorList>
            <consortium name="The Broad Institute Genomics Platform"/>
            <consortium name="The Broad Institute Genome Sequencing Center for Infectious Disease"/>
            <person name="Wu L."/>
            <person name="Ma J."/>
        </authorList>
    </citation>
    <scope>NUCLEOTIDE SEQUENCE [LARGE SCALE GENOMIC DNA]</scope>
    <source>
        <strain evidence="3">KACC 12602</strain>
    </source>
</reference>